<organism evidence="1 2">
    <name type="scientific">Colletotrichum navitas</name>
    <dbReference type="NCBI Taxonomy" id="681940"/>
    <lineage>
        <taxon>Eukaryota</taxon>
        <taxon>Fungi</taxon>
        <taxon>Dikarya</taxon>
        <taxon>Ascomycota</taxon>
        <taxon>Pezizomycotina</taxon>
        <taxon>Sordariomycetes</taxon>
        <taxon>Hypocreomycetidae</taxon>
        <taxon>Glomerellales</taxon>
        <taxon>Glomerellaceae</taxon>
        <taxon>Colletotrichum</taxon>
        <taxon>Colletotrichum graminicola species complex</taxon>
    </lineage>
</organism>
<keyword evidence="2" id="KW-1185">Reference proteome</keyword>
<gene>
    <name evidence="1" type="ORF">LY79DRAFT_574567</name>
</gene>
<reference evidence="1" key="1">
    <citation type="submission" date="2021-06" db="EMBL/GenBank/DDBJ databases">
        <title>Comparative genomics, transcriptomics and evolutionary studies reveal genomic signatures of adaptation to plant cell wall in hemibiotrophic fungi.</title>
        <authorList>
            <consortium name="DOE Joint Genome Institute"/>
            <person name="Baroncelli R."/>
            <person name="Diaz J.F."/>
            <person name="Benocci T."/>
            <person name="Peng M."/>
            <person name="Battaglia E."/>
            <person name="Haridas S."/>
            <person name="Andreopoulos W."/>
            <person name="Labutti K."/>
            <person name="Pangilinan J."/>
            <person name="Floch G.L."/>
            <person name="Makela M.R."/>
            <person name="Henrissat B."/>
            <person name="Grigoriev I.V."/>
            <person name="Crouch J.A."/>
            <person name="De Vries R.P."/>
            <person name="Sukno S.A."/>
            <person name="Thon M.R."/>
        </authorList>
    </citation>
    <scope>NUCLEOTIDE SEQUENCE</scope>
    <source>
        <strain evidence="1">CBS 125086</strain>
    </source>
</reference>
<protein>
    <submittedName>
        <fullName evidence="1">Uncharacterized protein</fullName>
    </submittedName>
</protein>
<dbReference type="EMBL" id="JAHLJV010000001">
    <property type="protein sequence ID" value="KAK1600199.1"/>
    <property type="molecule type" value="Genomic_DNA"/>
</dbReference>
<name>A0AAD8VBE3_9PEZI</name>
<dbReference type="AlphaFoldDB" id="A0AAD8VBE3"/>
<sequence>MATPAAERVAAVVDEITGDGFHSVCFHRSLLLPCHVDRLGAAWLNKGSYVGCIIGIGPGAGARTVELVDVRRIRKEMQVSSTLPNARFEYTPPCCGGSRLCEAEAVVSRTVARLLRQKHLGGGAAFGLAGPLSDLQGREKRVDRWLAGRSGAQ</sequence>
<dbReference type="Proteomes" id="UP001230504">
    <property type="component" value="Unassembled WGS sequence"/>
</dbReference>
<proteinExistence type="predicted"/>
<comment type="caution">
    <text evidence="1">The sequence shown here is derived from an EMBL/GenBank/DDBJ whole genome shotgun (WGS) entry which is preliminary data.</text>
</comment>
<evidence type="ECO:0000313" key="2">
    <source>
        <dbReference type="Proteomes" id="UP001230504"/>
    </source>
</evidence>
<accession>A0AAD8VBE3</accession>
<dbReference type="GeneID" id="85443844"/>
<dbReference type="RefSeq" id="XP_060420695.1">
    <property type="nucleotide sequence ID" value="XM_060559604.1"/>
</dbReference>
<evidence type="ECO:0000313" key="1">
    <source>
        <dbReference type="EMBL" id="KAK1600199.1"/>
    </source>
</evidence>